<evidence type="ECO:0000313" key="1">
    <source>
        <dbReference type="EMBL" id="TGM52621.1"/>
    </source>
</evidence>
<gene>
    <name evidence="1" type="ORF">EHQ95_13330</name>
</gene>
<evidence type="ECO:0000313" key="2">
    <source>
        <dbReference type="Proteomes" id="UP000298112"/>
    </source>
</evidence>
<comment type="caution">
    <text evidence="1">The sequence shown here is derived from an EMBL/GenBank/DDBJ whole genome shotgun (WGS) entry which is preliminary data.</text>
</comment>
<protein>
    <submittedName>
        <fullName evidence="1">Uncharacterized protein</fullName>
    </submittedName>
</protein>
<dbReference type="EMBL" id="RQHF01000028">
    <property type="protein sequence ID" value="TGM52621.1"/>
    <property type="molecule type" value="Genomic_DNA"/>
</dbReference>
<organism evidence="1 2">
    <name type="scientific">Leptospira vanthielii</name>
    <dbReference type="NCBI Taxonomy" id="293085"/>
    <lineage>
        <taxon>Bacteria</taxon>
        <taxon>Pseudomonadati</taxon>
        <taxon>Spirochaetota</taxon>
        <taxon>Spirochaetia</taxon>
        <taxon>Leptospirales</taxon>
        <taxon>Leptospiraceae</taxon>
        <taxon>Leptospira</taxon>
    </lineage>
</organism>
<accession>A0ABY2NNK1</accession>
<dbReference type="Proteomes" id="UP000298112">
    <property type="component" value="Unassembled WGS sequence"/>
</dbReference>
<name>A0ABY2NNK1_9LEPT</name>
<reference evidence="2" key="1">
    <citation type="journal article" date="2019" name="PLoS Negl. Trop. Dis.">
        <title>Revisiting the worldwide diversity of Leptospira species in the environment.</title>
        <authorList>
            <person name="Vincent A.T."/>
            <person name="Schiettekatte O."/>
            <person name="Bourhy P."/>
            <person name="Veyrier F.J."/>
            <person name="Picardeau M."/>
        </authorList>
    </citation>
    <scope>NUCLEOTIDE SEQUENCE [LARGE SCALE GENOMIC DNA]</scope>
    <source>
        <strain evidence="2">201601955</strain>
    </source>
</reference>
<sequence>MHSYQGKLVETKTRTYAQLEENSNLISICFFLAGLSPRTKTFSAGCPCITFGNTDIRKFYH</sequence>
<proteinExistence type="predicted"/>
<keyword evidence="2" id="KW-1185">Reference proteome</keyword>